<dbReference type="RefSeq" id="WP_119481870.1">
    <property type="nucleotide sequence ID" value="NZ_QXTG01000002.1"/>
</dbReference>
<dbReference type="Pfam" id="PF02720">
    <property type="entry name" value="DUF222"/>
    <property type="match status" value="1"/>
</dbReference>
<evidence type="ECO:0000259" key="2">
    <source>
        <dbReference type="Pfam" id="PF02720"/>
    </source>
</evidence>
<keyword evidence="4" id="KW-1185">Reference proteome</keyword>
<keyword evidence="3" id="KW-0255">Endonuclease</keyword>
<dbReference type="AlphaFoldDB" id="A0A3A1TVL5"/>
<accession>A0A3A1TVL5</accession>
<proteinExistence type="predicted"/>
<feature type="region of interest" description="Disordered" evidence="1">
    <location>
        <begin position="501"/>
        <end position="528"/>
    </location>
</feature>
<evidence type="ECO:0000313" key="4">
    <source>
        <dbReference type="Proteomes" id="UP000265742"/>
    </source>
</evidence>
<dbReference type="InterPro" id="IPR003870">
    <property type="entry name" value="DUF222"/>
</dbReference>
<sequence length="528" mass="57560">MSEANEEPQMGTPVLLPLARRRWTRNPALDDMPVVQTVAIGSIAAPGDDTHAALAGWDEETRGWALQKLAAAHLDPAAWRASVVLEDRNDVSDEEWERMDCAPNALPEGSELFQALADVEDLQRLLQGLEARRVVAALRAWRAALADEGRPGAANTPYQKGLFLDLGAKLKVADSTAKTLVHTAARLERDLPLVWAHFLAGRAPWRAMQIVHAAAEGLDDAVLPVFDAKAVLKLDEVLMPSLPDALRRLAERLQPTTADERHERAAARRRYTIEAAADGMGWLHLFAPMADLLGMDHQVTKQAIAAHGRADERRGIQILKADVLRDGLRAFLRTDADPAREGDALVPGRRGVVPRVSILIPAMTALGRSTAAPVLQGYGPIGIRTALRIAGEATSWIRVLTDPFTGAPLSIGREKYRPTEDMRAFIRLLDGGNRGPGRPRGPDEVDIDHAESFRAHDERGETSVDNLMLLSRSDHGAKTAGAADADLLLDRTVVWQTPSGNKYVTRPLDPPEATPIPTELTDEDDCPF</sequence>
<keyword evidence="3" id="KW-0540">Nuclease</keyword>
<dbReference type="EMBL" id="QXTG01000002">
    <property type="protein sequence ID" value="RIX27561.1"/>
    <property type="molecule type" value="Genomic_DNA"/>
</dbReference>
<evidence type="ECO:0000256" key="1">
    <source>
        <dbReference type="SAM" id="MobiDB-lite"/>
    </source>
</evidence>
<protein>
    <submittedName>
        <fullName evidence="3">HNH endonuclease</fullName>
    </submittedName>
</protein>
<dbReference type="GO" id="GO:0004519">
    <property type="term" value="F:endonuclease activity"/>
    <property type="evidence" value="ECO:0007669"/>
    <property type="project" value="UniProtKB-KW"/>
</dbReference>
<name>A0A3A1TVL5_9MICO</name>
<organism evidence="3 4">
    <name type="scientific">Amnibacterium setariae</name>
    <dbReference type="NCBI Taxonomy" id="2306585"/>
    <lineage>
        <taxon>Bacteria</taxon>
        <taxon>Bacillati</taxon>
        <taxon>Actinomycetota</taxon>
        <taxon>Actinomycetes</taxon>
        <taxon>Micrococcales</taxon>
        <taxon>Microbacteriaceae</taxon>
        <taxon>Amnibacterium</taxon>
    </lineage>
</organism>
<comment type="caution">
    <text evidence="3">The sequence shown here is derived from an EMBL/GenBank/DDBJ whole genome shotgun (WGS) entry which is preliminary data.</text>
</comment>
<dbReference type="OrthoDB" id="3261064at2"/>
<gene>
    <name evidence="3" type="ORF">D1781_08260</name>
</gene>
<evidence type="ECO:0000313" key="3">
    <source>
        <dbReference type="EMBL" id="RIX27561.1"/>
    </source>
</evidence>
<reference evidence="4" key="1">
    <citation type="submission" date="2018-09" db="EMBL/GenBank/DDBJ databases">
        <authorList>
            <person name="Kim I."/>
        </authorList>
    </citation>
    <scope>NUCLEOTIDE SEQUENCE [LARGE SCALE GENOMIC DNA]</scope>
    <source>
        <strain evidence="4">DD4a</strain>
    </source>
</reference>
<keyword evidence="3" id="KW-0378">Hydrolase</keyword>
<dbReference type="Proteomes" id="UP000265742">
    <property type="component" value="Unassembled WGS sequence"/>
</dbReference>
<feature type="domain" description="DUF222" evidence="2">
    <location>
        <begin position="131"/>
        <end position="428"/>
    </location>
</feature>